<keyword evidence="4" id="KW-1185">Reference proteome</keyword>
<keyword evidence="1" id="KW-0175">Coiled coil</keyword>
<reference evidence="3 4" key="1">
    <citation type="submission" date="2019-04" db="EMBL/GenBank/DDBJ databases">
        <authorList>
            <person name="Li J."/>
        </authorList>
    </citation>
    <scope>NUCLEOTIDE SEQUENCE [LARGE SCALE GENOMIC DNA]</scope>
    <source>
        <strain evidence="3 4">KCTC 42687</strain>
    </source>
</reference>
<dbReference type="AlphaFoldDB" id="A0A4U0RFN2"/>
<evidence type="ECO:0000313" key="4">
    <source>
        <dbReference type="Proteomes" id="UP000309747"/>
    </source>
</evidence>
<feature type="region of interest" description="Disordered" evidence="2">
    <location>
        <begin position="56"/>
        <end position="77"/>
    </location>
</feature>
<accession>A0A4U0RFN2</accession>
<evidence type="ECO:0000313" key="3">
    <source>
        <dbReference type="EMBL" id="TJZ93987.1"/>
    </source>
</evidence>
<name>A0A4U0RFN2_9RHOB</name>
<evidence type="ECO:0000256" key="1">
    <source>
        <dbReference type="SAM" id="Coils"/>
    </source>
</evidence>
<feature type="coiled-coil region" evidence="1">
    <location>
        <begin position="17"/>
        <end position="55"/>
    </location>
</feature>
<dbReference type="EMBL" id="SUNI01000001">
    <property type="protein sequence ID" value="TJZ93987.1"/>
    <property type="molecule type" value="Genomic_DNA"/>
</dbReference>
<dbReference type="RefSeq" id="WP_136884123.1">
    <property type="nucleotide sequence ID" value="NZ_SUNI01000001.1"/>
</dbReference>
<protein>
    <submittedName>
        <fullName evidence="3">SlyX family protein</fullName>
    </submittedName>
</protein>
<comment type="caution">
    <text evidence="3">The sequence shown here is derived from an EMBL/GenBank/DDBJ whole genome shotgun (WGS) entry which is preliminary data.</text>
</comment>
<gene>
    <name evidence="3" type="ORF">FA743_01605</name>
</gene>
<evidence type="ECO:0000256" key="2">
    <source>
        <dbReference type="SAM" id="MobiDB-lite"/>
    </source>
</evidence>
<sequence length="77" mass="8637">MDKQPAAPGAQDRLLQLEEALAHLARLTEDLSEVIARQDRDLARLTRRLDLLLQAEADRQADAPGQVALTDQRPPHY</sequence>
<dbReference type="Pfam" id="PF04102">
    <property type="entry name" value="SlyX"/>
    <property type="match status" value="1"/>
</dbReference>
<dbReference type="InterPro" id="IPR007236">
    <property type="entry name" value="SlyX"/>
</dbReference>
<dbReference type="Proteomes" id="UP000309747">
    <property type="component" value="Unassembled WGS sequence"/>
</dbReference>
<proteinExistence type="predicted"/>
<organism evidence="3 4">
    <name type="scientific">Paracoccus gahaiensis</name>
    <dbReference type="NCBI Taxonomy" id="1706839"/>
    <lineage>
        <taxon>Bacteria</taxon>
        <taxon>Pseudomonadati</taxon>
        <taxon>Pseudomonadota</taxon>
        <taxon>Alphaproteobacteria</taxon>
        <taxon>Rhodobacterales</taxon>
        <taxon>Paracoccaceae</taxon>
        <taxon>Paracoccus</taxon>
    </lineage>
</organism>